<keyword evidence="5" id="KW-1185">Reference proteome</keyword>
<dbReference type="SMART" id="SM00116">
    <property type="entry name" value="CBS"/>
    <property type="match status" value="2"/>
</dbReference>
<dbReference type="InterPro" id="IPR046342">
    <property type="entry name" value="CBS_dom_sf"/>
</dbReference>
<dbReference type="Proteomes" id="UP000555564">
    <property type="component" value="Unassembled WGS sequence"/>
</dbReference>
<dbReference type="InterPro" id="IPR051257">
    <property type="entry name" value="Diverse_CBS-Domain"/>
</dbReference>
<evidence type="ECO:0000256" key="1">
    <source>
        <dbReference type="ARBA" id="ARBA00023122"/>
    </source>
</evidence>
<protein>
    <submittedName>
        <fullName evidence="4">CBS-domain-containing membrane protein</fullName>
    </submittedName>
</protein>
<evidence type="ECO:0000256" key="2">
    <source>
        <dbReference type="PROSITE-ProRule" id="PRU00703"/>
    </source>
</evidence>
<feature type="domain" description="CBS" evidence="3">
    <location>
        <begin position="10"/>
        <end position="67"/>
    </location>
</feature>
<name>A0A7X0IBU1_9ACTN</name>
<evidence type="ECO:0000313" key="5">
    <source>
        <dbReference type="Proteomes" id="UP000555564"/>
    </source>
</evidence>
<reference evidence="4 5" key="1">
    <citation type="submission" date="2020-08" db="EMBL/GenBank/DDBJ databases">
        <title>Sequencing the genomes of 1000 actinobacteria strains.</title>
        <authorList>
            <person name="Klenk H.-P."/>
        </authorList>
    </citation>
    <scope>NUCLEOTIDE SEQUENCE [LARGE SCALE GENOMIC DNA]</scope>
    <source>
        <strain evidence="4 5">DSM 44936</strain>
    </source>
</reference>
<dbReference type="Pfam" id="PF00571">
    <property type="entry name" value="CBS"/>
    <property type="match status" value="2"/>
</dbReference>
<dbReference type="Gene3D" id="3.10.580.10">
    <property type="entry name" value="CBS-domain"/>
    <property type="match status" value="1"/>
</dbReference>
<keyword evidence="1 2" id="KW-0129">CBS domain</keyword>
<dbReference type="InterPro" id="IPR000644">
    <property type="entry name" value="CBS_dom"/>
</dbReference>
<dbReference type="PANTHER" id="PTHR43080:SF2">
    <property type="entry name" value="CBS DOMAIN-CONTAINING PROTEIN"/>
    <property type="match status" value="1"/>
</dbReference>
<evidence type="ECO:0000259" key="3">
    <source>
        <dbReference type="PROSITE" id="PS51371"/>
    </source>
</evidence>
<feature type="domain" description="CBS" evidence="3">
    <location>
        <begin position="75"/>
        <end position="135"/>
    </location>
</feature>
<proteinExistence type="predicted"/>
<gene>
    <name evidence="4" type="ORF">BJ992_000218</name>
</gene>
<dbReference type="SUPFAM" id="SSF54631">
    <property type="entry name" value="CBS-domain pair"/>
    <property type="match status" value="1"/>
</dbReference>
<comment type="caution">
    <text evidence="4">The sequence shown here is derived from an EMBL/GenBank/DDBJ whole genome shotgun (WGS) entry which is preliminary data.</text>
</comment>
<evidence type="ECO:0000313" key="4">
    <source>
        <dbReference type="EMBL" id="MBB6470787.1"/>
    </source>
</evidence>
<dbReference type="PROSITE" id="PS51371">
    <property type="entry name" value="CBS"/>
    <property type="match status" value="2"/>
</dbReference>
<organism evidence="4 5">
    <name type="scientific">Sphaerisporangium rubeum</name>
    <dbReference type="NCBI Taxonomy" id="321317"/>
    <lineage>
        <taxon>Bacteria</taxon>
        <taxon>Bacillati</taxon>
        <taxon>Actinomycetota</taxon>
        <taxon>Actinomycetes</taxon>
        <taxon>Streptosporangiales</taxon>
        <taxon>Streptosporangiaceae</taxon>
        <taxon>Sphaerisporangium</taxon>
    </lineage>
</organism>
<sequence length="161" mass="17521">MTTITAADVMSRDVVTVTPDESPLMAWELMRRARVHHVPVIGEDQRLYGVLTTEILAMEWQGSPAGLSRRQVRDLLPYGRVPRVVREEPLDCVAAAMLDAGLDAVSVVDEKGRAVGLITAVDILKAVAGRFPGPTAAGEVHCAMFRLQPVLPEPSTTRDRP</sequence>
<dbReference type="EMBL" id="JACHIU010000001">
    <property type="protein sequence ID" value="MBB6470787.1"/>
    <property type="molecule type" value="Genomic_DNA"/>
</dbReference>
<dbReference type="AlphaFoldDB" id="A0A7X0IBU1"/>
<dbReference type="PANTHER" id="PTHR43080">
    <property type="entry name" value="CBS DOMAIN-CONTAINING PROTEIN CBSX3, MITOCHONDRIAL"/>
    <property type="match status" value="1"/>
</dbReference>
<dbReference type="RefSeq" id="WP_184978100.1">
    <property type="nucleotide sequence ID" value="NZ_BAAALO010000006.1"/>
</dbReference>
<accession>A0A7X0IBU1</accession>